<sequence length="295" mass="33889">MNKNSGFSTQPNIRPPVRGVLPVKMVSLDPKTLKEKDSREVLNTLNEGMGRLKYLLQSAEKQHNSDEFIYDLTCTLARACEAPSGENTNKILAALKGCDFLTSKIPSFLDRVDASEIWDDQVSLQRLIECLIVIFVKYLTILPRSYADPPYDKLKLALSKSSIKTKNDLQKKLEAFKEFRDGIIKSEREKQGKRYREITTRERPFLRTNISKGRYDNVQHYLDVQFRLLREDFLEPLREGIGEVILNVPPEQRKQSMKNYRSVRIIGKELATDSGITYQVEIDVSGLNTSRWPAS</sequence>
<evidence type="ECO:0000313" key="2">
    <source>
        <dbReference type="Proteomes" id="UP001159405"/>
    </source>
</evidence>
<evidence type="ECO:0000313" key="1">
    <source>
        <dbReference type="EMBL" id="CAH3170987.1"/>
    </source>
</evidence>
<comment type="caution">
    <text evidence="1">The sequence shown here is derived from an EMBL/GenBank/DDBJ whole genome shotgun (WGS) entry which is preliminary data.</text>
</comment>
<protein>
    <submittedName>
        <fullName evidence="1">Uncharacterized protein</fullName>
    </submittedName>
</protein>
<keyword evidence="2" id="KW-1185">Reference proteome</keyword>
<gene>
    <name evidence="1" type="ORF">PLOB_00011486</name>
</gene>
<organism evidence="1 2">
    <name type="scientific">Porites lobata</name>
    <dbReference type="NCBI Taxonomy" id="104759"/>
    <lineage>
        <taxon>Eukaryota</taxon>
        <taxon>Metazoa</taxon>
        <taxon>Cnidaria</taxon>
        <taxon>Anthozoa</taxon>
        <taxon>Hexacorallia</taxon>
        <taxon>Scleractinia</taxon>
        <taxon>Fungiina</taxon>
        <taxon>Poritidae</taxon>
        <taxon>Porites</taxon>
    </lineage>
</organism>
<dbReference type="EMBL" id="CALNXK010000160">
    <property type="protein sequence ID" value="CAH3170987.1"/>
    <property type="molecule type" value="Genomic_DNA"/>
</dbReference>
<proteinExistence type="predicted"/>
<name>A0ABN8QVH1_9CNID</name>
<reference evidence="1 2" key="1">
    <citation type="submission" date="2022-05" db="EMBL/GenBank/DDBJ databases">
        <authorList>
            <consortium name="Genoscope - CEA"/>
            <person name="William W."/>
        </authorList>
    </citation>
    <scope>NUCLEOTIDE SEQUENCE [LARGE SCALE GENOMIC DNA]</scope>
</reference>
<dbReference type="Proteomes" id="UP001159405">
    <property type="component" value="Unassembled WGS sequence"/>
</dbReference>
<accession>A0ABN8QVH1</accession>